<keyword evidence="6 8" id="KW-1133">Transmembrane helix</keyword>
<sequence length="249" mass="27133">MLSLIYLIVMSTIAGILTGIVGMAALTLYPVLISVGVLPITANATITVSQVAGGLGTVLSSLRELHGHWKQTFQITIVNTIGGVLGALILIHSSNAGFKKFVPFFILLAGIMILFPSKNIQSKKQVNKWIKIISWIGVFLVGIYDGYFGAGAGLLMIAILSKVINQKYVIYNAMRNFASFIGNLVYAIMFICMLPIDWKVIIPLVIGLFIGGYIGPIVVRYIPSQIMKYCVGIFAIVLSFVLGYQAYFK</sequence>
<evidence type="ECO:0000313" key="10">
    <source>
        <dbReference type="Proteomes" id="UP000325393"/>
    </source>
</evidence>
<dbReference type="GeneID" id="78211983"/>
<evidence type="ECO:0000256" key="5">
    <source>
        <dbReference type="ARBA" id="ARBA00022692"/>
    </source>
</evidence>
<proteinExistence type="inferred from homology"/>
<dbReference type="Pfam" id="PF01925">
    <property type="entry name" value="TauE"/>
    <property type="match status" value="1"/>
</dbReference>
<dbReference type="InterPro" id="IPR002781">
    <property type="entry name" value="TM_pro_TauE-like"/>
</dbReference>
<evidence type="ECO:0000256" key="6">
    <source>
        <dbReference type="ARBA" id="ARBA00022989"/>
    </source>
</evidence>
<protein>
    <recommendedName>
        <fullName evidence="8">Probable membrane transporter protein</fullName>
    </recommendedName>
</protein>
<accession>A0A5P5ZI21</accession>
<dbReference type="InterPro" id="IPR052017">
    <property type="entry name" value="TSUP"/>
</dbReference>
<keyword evidence="4 8" id="KW-1003">Cell membrane</keyword>
<evidence type="ECO:0000256" key="3">
    <source>
        <dbReference type="ARBA" id="ARBA00022448"/>
    </source>
</evidence>
<feature type="transmembrane region" description="Helical" evidence="8">
    <location>
        <begin position="229"/>
        <end position="247"/>
    </location>
</feature>
<evidence type="ECO:0000256" key="1">
    <source>
        <dbReference type="ARBA" id="ARBA00004651"/>
    </source>
</evidence>
<evidence type="ECO:0000256" key="4">
    <source>
        <dbReference type="ARBA" id="ARBA00022475"/>
    </source>
</evidence>
<name>A0A5P5ZI21_9LACO</name>
<keyword evidence="7 8" id="KW-0472">Membrane</keyword>
<feature type="transmembrane region" description="Helical" evidence="8">
    <location>
        <begin position="132"/>
        <end position="157"/>
    </location>
</feature>
<feature type="transmembrane region" description="Helical" evidence="8">
    <location>
        <begin position="177"/>
        <end position="196"/>
    </location>
</feature>
<dbReference type="GO" id="GO:0005886">
    <property type="term" value="C:plasma membrane"/>
    <property type="evidence" value="ECO:0007669"/>
    <property type="project" value="UniProtKB-SubCell"/>
</dbReference>
<feature type="transmembrane region" description="Helical" evidence="8">
    <location>
        <begin position="31"/>
        <end position="52"/>
    </location>
</feature>
<comment type="subcellular location">
    <subcellularLocation>
        <location evidence="1 8">Cell membrane</location>
        <topology evidence="1 8">Multi-pass membrane protein</topology>
    </subcellularLocation>
</comment>
<feature type="transmembrane region" description="Helical" evidence="8">
    <location>
        <begin position="202"/>
        <end position="222"/>
    </location>
</feature>
<dbReference type="RefSeq" id="WP_056970025.1">
    <property type="nucleotide sequence ID" value="NZ_CP044496.1"/>
</dbReference>
<evidence type="ECO:0000256" key="8">
    <source>
        <dbReference type="RuleBase" id="RU363041"/>
    </source>
</evidence>
<dbReference type="PANTHER" id="PTHR30269:SF0">
    <property type="entry name" value="MEMBRANE TRANSPORTER PROTEIN YFCA-RELATED"/>
    <property type="match status" value="1"/>
</dbReference>
<evidence type="ECO:0000313" key="9">
    <source>
        <dbReference type="EMBL" id="QFG51049.1"/>
    </source>
</evidence>
<evidence type="ECO:0000256" key="2">
    <source>
        <dbReference type="ARBA" id="ARBA00009142"/>
    </source>
</evidence>
<keyword evidence="5 8" id="KW-0812">Transmembrane</keyword>
<dbReference type="EMBL" id="CP044496">
    <property type="protein sequence ID" value="QFG51049.1"/>
    <property type="molecule type" value="Genomic_DNA"/>
</dbReference>
<feature type="transmembrane region" description="Helical" evidence="8">
    <location>
        <begin position="72"/>
        <end position="90"/>
    </location>
</feature>
<feature type="transmembrane region" description="Helical" evidence="8">
    <location>
        <begin position="6"/>
        <end position="26"/>
    </location>
</feature>
<evidence type="ECO:0000256" key="7">
    <source>
        <dbReference type="ARBA" id="ARBA00023136"/>
    </source>
</evidence>
<keyword evidence="3" id="KW-0813">Transport</keyword>
<dbReference type="Proteomes" id="UP000325393">
    <property type="component" value="Chromosome"/>
</dbReference>
<dbReference type="PANTHER" id="PTHR30269">
    <property type="entry name" value="TRANSMEMBRANE PROTEIN YFCA"/>
    <property type="match status" value="1"/>
</dbReference>
<reference evidence="9 10" key="1">
    <citation type="submission" date="2019-09" db="EMBL/GenBank/DDBJ databases">
        <title>Genome sequencing of Lactobacillus acetotolerans.</title>
        <authorList>
            <person name="Kim K."/>
        </authorList>
    </citation>
    <scope>NUCLEOTIDE SEQUENCE [LARGE SCALE GENOMIC DNA]</scope>
    <source>
        <strain evidence="9 10">LA749</strain>
    </source>
</reference>
<gene>
    <name evidence="9" type="ORF">LA749_03175</name>
</gene>
<organism evidence="9 10">
    <name type="scientific">Lactobacillus acetotolerans</name>
    <dbReference type="NCBI Taxonomy" id="1600"/>
    <lineage>
        <taxon>Bacteria</taxon>
        <taxon>Bacillati</taxon>
        <taxon>Bacillota</taxon>
        <taxon>Bacilli</taxon>
        <taxon>Lactobacillales</taxon>
        <taxon>Lactobacillaceae</taxon>
        <taxon>Lactobacillus</taxon>
    </lineage>
</organism>
<dbReference type="AlphaFoldDB" id="A0A5P5ZI21"/>
<comment type="similarity">
    <text evidence="2 8">Belongs to the 4-toluene sulfonate uptake permease (TSUP) (TC 2.A.102) family.</text>
</comment>
<feature type="transmembrane region" description="Helical" evidence="8">
    <location>
        <begin position="102"/>
        <end position="120"/>
    </location>
</feature>